<dbReference type="KEGG" id="vg:65108368"/>
<reference evidence="1 2" key="1">
    <citation type="submission" date="2018-02" db="EMBL/GenBank/DDBJ databases">
        <title>Full genome sequencing of a novel polyvalent bacteriophage as one of T4-Family member.</title>
        <authorList>
            <person name="Kawasaki T."/>
            <person name="Saad A.M."/>
            <person name="Yamada T."/>
        </authorList>
    </citation>
    <scope>NUCLEOTIDE SEQUENCE [LARGE SCALE GENOMIC DNA]</scope>
    <source>
        <strain evidence="1 2">EcS1</strain>
    </source>
</reference>
<keyword evidence="2" id="KW-1185">Reference proteome</keyword>
<dbReference type="EMBL" id="LC371242">
    <property type="protein sequence ID" value="BBC78229.1"/>
    <property type="molecule type" value="Genomic_DNA"/>
</dbReference>
<accession>A0A2Z5ZC66</accession>
<dbReference type="Proteomes" id="UP000250157">
    <property type="component" value="Segment"/>
</dbReference>
<evidence type="ECO:0000313" key="1">
    <source>
        <dbReference type="EMBL" id="BBC78229.1"/>
    </source>
</evidence>
<proteinExistence type="predicted"/>
<protein>
    <submittedName>
        <fullName evidence="1">Neck protein</fullName>
    </submittedName>
</protein>
<dbReference type="RefSeq" id="YP_010090876.1">
    <property type="nucleotide sequence ID" value="NC_055721.1"/>
</dbReference>
<name>A0A2Z5ZC66_9CAUD</name>
<sequence>MAGYNAYNPKELKDVILRRLGAPIVNVEVTTEQVYDCIQRSLELFGEYHFDGLNKGYQVFTIGEDDEELYRTGVFDLSGKNIYAITQIVRTNVGSITSMDGNATYPWFTDFMLGMAGINGGMGSSCNKFYGPNAFGADLGYFTQLMQYRTMMQDMLSPLPDYWYNDATGQLKIMGNFKKNDIIICEVFVKSYIDVEKAVGNTAGYGFASNCASVNPYTASQIYDNPDRALSGMRAGEDPVIKQGSYNNRWVKDYATTLVKELNGQILAKHQGMQLPGGITVDGTRLIEEARIEKEALRQELDLLDPPFGILLG</sequence>
<evidence type="ECO:0000313" key="2">
    <source>
        <dbReference type="Proteomes" id="UP000250157"/>
    </source>
</evidence>
<dbReference type="GeneID" id="65108368"/>
<organism evidence="1 2">
    <name type="scientific">Escherichia phage EcS1</name>
    <dbReference type="NCBI Taxonomy" id="2083276"/>
    <lineage>
        <taxon>Viruses</taxon>
        <taxon>Duplodnaviria</taxon>
        <taxon>Heunggongvirae</taxon>
        <taxon>Uroviricota</taxon>
        <taxon>Caudoviricetes</taxon>
        <taxon>Pantevenvirales</taxon>
        <taxon>Straboviridae</taxon>
        <taxon>Tevenvirinae</taxon>
        <taxon>Kagamiyamavirus</taxon>
        <taxon>Kagamiyamavirus ecs1</taxon>
    </lineage>
</organism>